<organism evidence="8 12">
    <name type="scientific">Rotaria magnacalcarata</name>
    <dbReference type="NCBI Taxonomy" id="392030"/>
    <lineage>
        <taxon>Eukaryota</taxon>
        <taxon>Metazoa</taxon>
        <taxon>Spiralia</taxon>
        <taxon>Gnathifera</taxon>
        <taxon>Rotifera</taxon>
        <taxon>Eurotatoria</taxon>
        <taxon>Bdelloidea</taxon>
        <taxon>Philodinida</taxon>
        <taxon>Philodinidae</taxon>
        <taxon>Rotaria</taxon>
    </lineage>
</organism>
<dbReference type="Proteomes" id="UP000663855">
    <property type="component" value="Unassembled WGS sequence"/>
</dbReference>
<dbReference type="Gene3D" id="1.25.40.20">
    <property type="entry name" value="Ankyrin repeat-containing domain"/>
    <property type="match status" value="1"/>
</dbReference>
<evidence type="ECO:0000313" key="11">
    <source>
        <dbReference type="EMBL" id="CAF4063558.1"/>
    </source>
</evidence>
<evidence type="ECO:0000256" key="7">
    <source>
        <dbReference type="RuleBase" id="RU361228"/>
    </source>
</evidence>
<dbReference type="Pfam" id="PF01129">
    <property type="entry name" value="ART"/>
    <property type="match status" value="1"/>
</dbReference>
<dbReference type="PROSITE" id="PS50088">
    <property type="entry name" value="ANK_REPEAT"/>
    <property type="match status" value="1"/>
</dbReference>
<dbReference type="EMBL" id="CAJNRE010003016">
    <property type="protein sequence ID" value="CAF2001950.1"/>
    <property type="molecule type" value="Genomic_DNA"/>
</dbReference>
<evidence type="ECO:0000256" key="4">
    <source>
        <dbReference type="ARBA" id="ARBA00022695"/>
    </source>
</evidence>
<evidence type="ECO:0000256" key="3">
    <source>
        <dbReference type="ARBA" id="ARBA00022679"/>
    </source>
</evidence>
<dbReference type="AlphaFoldDB" id="A0A814TEK9"/>
<evidence type="ECO:0000313" key="8">
    <source>
        <dbReference type="EMBL" id="CAF1157174.1"/>
    </source>
</evidence>
<comment type="similarity">
    <text evidence="1 7">Belongs to the Arg-specific ADP-ribosyltransferase family.</text>
</comment>
<evidence type="ECO:0000256" key="2">
    <source>
        <dbReference type="ARBA" id="ARBA00022676"/>
    </source>
</evidence>
<dbReference type="EC" id="2.4.2.31" evidence="7"/>
<dbReference type="Pfam" id="PF12796">
    <property type="entry name" value="Ank_2"/>
    <property type="match status" value="1"/>
</dbReference>
<dbReference type="GO" id="GO:0106274">
    <property type="term" value="F:NAD+-protein-arginine ADP-ribosyltransferase activity"/>
    <property type="evidence" value="ECO:0007669"/>
    <property type="project" value="UniProtKB-EC"/>
</dbReference>
<comment type="catalytic activity">
    <reaction evidence="5 7">
        <text>L-arginyl-[protein] + NAD(+) = N(omega)-(ADP-D-ribosyl)-L-arginyl-[protein] + nicotinamide + H(+)</text>
        <dbReference type="Rhea" id="RHEA:19149"/>
        <dbReference type="Rhea" id="RHEA-COMP:10532"/>
        <dbReference type="Rhea" id="RHEA-COMP:15087"/>
        <dbReference type="ChEBI" id="CHEBI:15378"/>
        <dbReference type="ChEBI" id="CHEBI:17154"/>
        <dbReference type="ChEBI" id="CHEBI:29965"/>
        <dbReference type="ChEBI" id="CHEBI:57540"/>
        <dbReference type="ChEBI" id="CHEBI:142554"/>
        <dbReference type="EC" id="2.4.2.31"/>
    </reaction>
</comment>
<keyword evidence="7" id="KW-0521">NADP</keyword>
<dbReference type="EMBL" id="CAJOBI010003182">
    <property type="protein sequence ID" value="CAF3959177.1"/>
    <property type="molecule type" value="Genomic_DNA"/>
</dbReference>
<dbReference type="Proteomes" id="UP000676336">
    <property type="component" value="Unassembled WGS sequence"/>
</dbReference>
<dbReference type="EMBL" id="CAJNOV010003913">
    <property type="protein sequence ID" value="CAF1157174.1"/>
    <property type="molecule type" value="Genomic_DNA"/>
</dbReference>
<dbReference type="EMBL" id="CAJOBH010006693">
    <property type="protein sequence ID" value="CAF4063558.1"/>
    <property type="molecule type" value="Genomic_DNA"/>
</dbReference>
<name>A0A814TEK9_9BILA</name>
<dbReference type="InterPro" id="IPR002110">
    <property type="entry name" value="Ankyrin_rpt"/>
</dbReference>
<evidence type="ECO:0000313" key="10">
    <source>
        <dbReference type="EMBL" id="CAF3959177.1"/>
    </source>
</evidence>
<keyword evidence="7" id="KW-0520">NAD</keyword>
<gene>
    <name evidence="11" type="ORF">BYL167_LOCUS17105</name>
    <name evidence="8" type="ORF">CJN711_LOCUS9828</name>
    <name evidence="9" type="ORF">MBJ925_LOCUS8277</name>
    <name evidence="10" type="ORF">SMN809_LOCUS9691</name>
</gene>
<keyword evidence="2 7" id="KW-0328">Glycosyltransferase</keyword>
<accession>A0A814TEK9</accession>
<dbReference type="SMART" id="SM00248">
    <property type="entry name" value="ANK"/>
    <property type="match status" value="2"/>
</dbReference>
<dbReference type="InterPro" id="IPR000768">
    <property type="entry name" value="ART"/>
</dbReference>
<evidence type="ECO:0000256" key="5">
    <source>
        <dbReference type="ARBA" id="ARBA00047597"/>
    </source>
</evidence>
<keyword evidence="6" id="KW-0040">ANK repeat</keyword>
<dbReference type="GO" id="GO:0016779">
    <property type="term" value="F:nucleotidyltransferase activity"/>
    <property type="evidence" value="ECO:0007669"/>
    <property type="project" value="UniProtKB-KW"/>
</dbReference>
<protein>
    <recommendedName>
        <fullName evidence="7">NAD(P)(+)--arginine ADP-ribosyltransferase</fullName>
        <ecNumber evidence="7">2.4.2.31</ecNumber>
    </recommendedName>
    <alternativeName>
        <fullName evidence="7">Mono(ADP-ribosyl)transferase</fullName>
    </alternativeName>
</protein>
<keyword evidence="4" id="KW-0548">Nucleotidyltransferase</keyword>
<evidence type="ECO:0000313" key="12">
    <source>
        <dbReference type="Proteomes" id="UP000663855"/>
    </source>
</evidence>
<comment type="caution">
    <text evidence="8">The sequence shown here is derived from an EMBL/GenBank/DDBJ whole genome shotgun (WGS) entry which is preliminary data.</text>
</comment>
<dbReference type="Proteomes" id="UP000663824">
    <property type="component" value="Unassembled WGS sequence"/>
</dbReference>
<proteinExistence type="inferred from homology"/>
<sequence length="433" mass="49750">MGPPQSKEVKREAAILRHPKKGEASEFYWACRNGDIETVRKILSQSDYNEINRLESNGSTALHAAVYYGRTEVVRILLREYGVERHRRNLHNLTAFEEAADDEIRQLFMRLETDRFCSNTNNECADLFAIQTKKDPTGSDDQDEVPNDTWIAGTENEADTQFHQWVMIVMNVMLSSNILRAILLRCMRMLVGDSEKYVSFSGCTTLLKEFFNQHVPPNTPSYRKAQQLFEASESAKKIYPLLKIYTLETPFVRKLASEGMSLMLWFAILLRLSSTTELAYSGISYRGLTLSEKDLQAYQWAQRHKGSTLVLKTFSSTSAKREVAENFAQSDDLLRVILELNFTESCSTALMLYKKLEKHEPISDFPDEYEILVMPFTMFRVTNIDKDDTDRYVIYLECVPARVDGDFSALYNGDATTLIEAAKNFVRMHIQDK</sequence>
<keyword evidence="3 7" id="KW-0808">Transferase</keyword>
<evidence type="ECO:0000256" key="6">
    <source>
        <dbReference type="PROSITE-ProRule" id="PRU00023"/>
    </source>
</evidence>
<dbReference type="PROSITE" id="PS51996">
    <property type="entry name" value="TR_MART"/>
    <property type="match status" value="1"/>
</dbReference>
<evidence type="ECO:0000256" key="1">
    <source>
        <dbReference type="ARBA" id="ARBA00009558"/>
    </source>
</evidence>
<dbReference type="PROSITE" id="PS50297">
    <property type="entry name" value="ANK_REP_REGION"/>
    <property type="match status" value="1"/>
</dbReference>
<dbReference type="SUPFAM" id="SSF56399">
    <property type="entry name" value="ADP-ribosylation"/>
    <property type="match status" value="1"/>
</dbReference>
<dbReference type="InterPro" id="IPR036770">
    <property type="entry name" value="Ankyrin_rpt-contain_sf"/>
</dbReference>
<reference evidence="8" key="1">
    <citation type="submission" date="2021-02" db="EMBL/GenBank/DDBJ databases">
        <authorList>
            <person name="Nowell W R."/>
        </authorList>
    </citation>
    <scope>NUCLEOTIDE SEQUENCE</scope>
</reference>
<dbReference type="SUPFAM" id="SSF48403">
    <property type="entry name" value="Ankyrin repeat"/>
    <property type="match status" value="1"/>
</dbReference>
<evidence type="ECO:0000313" key="9">
    <source>
        <dbReference type="EMBL" id="CAF2001950.1"/>
    </source>
</evidence>
<dbReference type="Proteomes" id="UP000681967">
    <property type="component" value="Unassembled WGS sequence"/>
</dbReference>
<feature type="repeat" description="ANK" evidence="6">
    <location>
        <begin position="57"/>
        <end position="79"/>
    </location>
</feature>
<dbReference type="Gene3D" id="3.90.176.10">
    <property type="entry name" value="Toxin ADP-ribosyltransferase, Chain A, domain 1"/>
    <property type="match status" value="1"/>
</dbReference>